<organism evidence="11 12">
    <name type="scientific">Paracoccus shanxieyensis</name>
    <dbReference type="NCBI Taxonomy" id="2675752"/>
    <lineage>
        <taxon>Bacteria</taxon>
        <taxon>Pseudomonadati</taxon>
        <taxon>Pseudomonadota</taxon>
        <taxon>Alphaproteobacteria</taxon>
        <taxon>Rhodobacterales</taxon>
        <taxon>Paracoccaceae</taxon>
        <taxon>Paracoccus</taxon>
    </lineage>
</organism>
<accession>A0A6L6IYK4</accession>
<feature type="transmembrane region" description="Helical" evidence="9">
    <location>
        <begin position="114"/>
        <end position="135"/>
    </location>
</feature>
<keyword evidence="5 9" id="KW-0812">Transmembrane</keyword>
<evidence type="ECO:0000256" key="6">
    <source>
        <dbReference type="ARBA" id="ARBA00022989"/>
    </source>
</evidence>
<evidence type="ECO:0000256" key="8">
    <source>
        <dbReference type="ARBA" id="ARBA00038436"/>
    </source>
</evidence>
<dbReference type="InterPro" id="IPR007387">
    <property type="entry name" value="TRAP_DctQ"/>
</dbReference>
<dbReference type="Proteomes" id="UP000478740">
    <property type="component" value="Unassembled WGS sequence"/>
</dbReference>
<feature type="domain" description="Tripartite ATP-independent periplasmic transporters DctQ component" evidence="10">
    <location>
        <begin position="61"/>
        <end position="179"/>
    </location>
</feature>
<dbReference type="EMBL" id="WMII01000006">
    <property type="protein sequence ID" value="MTH64170.1"/>
    <property type="molecule type" value="Genomic_DNA"/>
</dbReference>
<feature type="transmembrane region" description="Helical" evidence="9">
    <location>
        <begin position="12"/>
        <end position="33"/>
    </location>
</feature>
<comment type="similarity">
    <text evidence="8 9">Belongs to the TRAP transporter small permease family.</text>
</comment>
<evidence type="ECO:0000259" key="10">
    <source>
        <dbReference type="Pfam" id="PF04290"/>
    </source>
</evidence>
<dbReference type="GO" id="GO:0005886">
    <property type="term" value="C:plasma membrane"/>
    <property type="evidence" value="ECO:0007669"/>
    <property type="project" value="UniProtKB-SubCell"/>
</dbReference>
<keyword evidence="7 9" id="KW-0472">Membrane</keyword>
<evidence type="ECO:0000313" key="12">
    <source>
        <dbReference type="Proteomes" id="UP000478740"/>
    </source>
</evidence>
<comment type="subcellular location">
    <subcellularLocation>
        <location evidence="1 9">Cell inner membrane</location>
        <topology evidence="1 9">Multi-pass membrane protein</topology>
    </subcellularLocation>
</comment>
<keyword evidence="4 9" id="KW-0997">Cell inner membrane</keyword>
<reference evidence="11 12" key="1">
    <citation type="submission" date="2019-11" db="EMBL/GenBank/DDBJ databases">
        <authorList>
            <person name="Dong K."/>
        </authorList>
    </citation>
    <scope>NUCLEOTIDE SEQUENCE [LARGE SCALE GENOMIC DNA]</scope>
    <source>
        <strain evidence="11 12">DK608</strain>
    </source>
</reference>
<dbReference type="InterPro" id="IPR055348">
    <property type="entry name" value="DctQ"/>
</dbReference>
<dbReference type="AlphaFoldDB" id="A0A6L6IYK4"/>
<gene>
    <name evidence="11" type="ORF">GL284_07800</name>
</gene>
<dbReference type="PANTHER" id="PTHR35011:SF2">
    <property type="entry name" value="2,3-DIKETO-L-GULONATE TRAP TRANSPORTER SMALL PERMEASE PROTEIN YIAM"/>
    <property type="match status" value="1"/>
</dbReference>
<feature type="transmembrane region" description="Helical" evidence="9">
    <location>
        <begin position="77"/>
        <end position="102"/>
    </location>
</feature>
<protein>
    <recommendedName>
        <fullName evidence="9">TRAP transporter small permease protein</fullName>
    </recommendedName>
</protein>
<keyword evidence="12" id="KW-1185">Reference proteome</keyword>
<dbReference type="PANTHER" id="PTHR35011">
    <property type="entry name" value="2,3-DIKETO-L-GULONATE TRAP TRANSPORTER SMALL PERMEASE PROTEIN YIAM"/>
    <property type="match status" value="1"/>
</dbReference>
<evidence type="ECO:0000256" key="2">
    <source>
        <dbReference type="ARBA" id="ARBA00022448"/>
    </source>
</evidence>
<keyword evidence="6 9" id="KW-1133">Transmembrane helix</keyword>
<comment type="caution">
    <text evidence="11">The sequence shown here is derived from an EMBL/GenBank/DDBJ whole genome shotgun (WGS) entry which is preliminary data.</text>
</comment>
<proteinExistence type="inferred from homology"/>
<evidence type="ECO:0000256" key="4">
    <source>
        <dbReference type="ARBA" id="ARBA00022519"/>
    </source>
</evidence>
<comment type="subunit">
    <text evidence="9">The complex comprises the extracytoplasmic solute receptor protein and the two transmembrane proteins.</text>
</comment>
<evidence type="ECO:0000256" key="5">
    <source>
        <dbReference type="ARBA" id="ARBA00022692"/>
    </source>
</evidence>
<name>A0A6L6IYK4_9RHOB</name>
<dbReference type="Pfam" id="PF04290">
    <property type="entry name" value="DctQ"/>
    <property type="match status" value="1"/>
</dbReference>
<evidence type="ECO:0000256" key="1">
    <source>
        <dbReference type="ARBA" id="ARBA00004429"/>
    </source>
</evidence>
<evidence type="ECO:0000313" key="11">
    <source>
        <dbReference type="EMBL" id="MTH64170.1"/>
    </source>
</evidence>
<evidence type="ECO:0000256" key="3">
    <source>
        <dbReference type="ARBA" id="ARBA00022475"/>
    </source>
</evidence>
<keyword evidence="3" id="KW-1003">Cell membrane</keyword>
<evidence type="ECO:0000256" key="7">
    <source>
        <dbReference type="ARBA" id="ARBA00023136"/>
    </source>
</evidence>
<dbReference type="GO" id="GO:0015740">
    <property type="term" value="P:C4-dicarboxylate transport"/>
    <property type="evidence" value="ECO:0007669"/>
    <property type="project" value="TreeGrafter"/>
</dbReference>
<comment type="function">
    <text evidence="9">Part of the tripartite ATP-independent periplasmic (TRAP) transport system.</text>
</comment>
<dbReference type="GO" id="GO:0022857">
    <property type="term" value="F:transmembrane transporter activity"/>
    <property type="evidence" value="ECO:0007669"/>
    <property type="project" value="UniProtKB-UniRule"/>
</dbReference>
<dbReference type="RefSeq" id="WP_155044043.1">
    <property type="nucleotide sequence ID" value="NZ_WMIH01000006.1"/>
</dbReference>
<evidence type="ECO:0000256" key="9">
    <source>
        <dbReference type="RuleBase" id="RU369079"/>
    </source>
</evidence>
<feature type="transmembrane region" description="Helical" evidence="9">
    <location>
        <begin position="155"/>
        <end position="181"/>
    </location>
</feature>
<sequence length="209" mass="23234">MLLRILDRLEEILISVCMAVAVALIFVAVVHRFSLTVSADLVGFARAHEMPWLQDTARSTFRFINSLKLTWAQEACIYLFVWMAKFGAAYGVRLGIHVGVDILAESLQGRARKVLTTIAMSGGILFTGIITWIGTDFVWHIWKGGQISPDLEMPMWIIYLAVPLGSALMCFRFVQALYLYLTTGYIAHHDHGAVDGIEDEAEIASEGKA</sequence>
<keyword evidence="2 9" id="KW-0813">Transport</keyword>